<dbReference type="GO" id="GO:0080008">
    <property type="term" value="C:Cul4-RING E3 ubiquitin ligase complex"/>
    <property type="evidence" value="ECO:0007669"/>
    <property type="project" value="TreeGrafter"/>
</dbReference>
<dbReference type="EMBL" id="JACJKS010000006">
    <property type="protein sequence ID" value="MBM6948135.1"/>
    <property type="molecule type" value="Genomic_DNA"/>
</dbReference>
<dbReference type="InterPro" id="IPR025139">
    <property type="entry name" value="DUF4062"/>
</dbReference>
<dbReference type="Pfam" id="PF13271">
    <property type="entry name" value="DUF4062"/>
    <property type="match status" value="1"/>
</dbReference>
<organism evidence="4 5">
    <name type="scientific">Mordavella massiliensis</name>
    <dbReference type="NCBI Taxonomy" id="1871024"/>
    <lineage>
        <taxon>Bacteria</taxon>
        <taxon>Bacillati</taxon>
        <taxon>Bacillota</taxon>
        <taxon>Clostridia</taxon>
        <taxon>Eubacteriales</taxon>
        <taxon>Clostridiaceae</taxon>
        <taxon>Mordavella</taxon>
    </lineage>
</organism>
<dbReference type="Proteomes" id="UP000705508">
    <property type="component" value="Unassembled WGS sequence"/>
</dbReference>
<reference evidence="4" key="2">
    <citation type="journal article" date="2021" name="Sci. Rep.">
        <title>The distribution of antibiotic resistance genes in chicken gut microbiota commensals.</title>
        <authorList>
            <person name="Juricova H."/>
            <person name="Matiasovicova J."/>
            <person name="Kubasova T."/>
            <person name="Cejkova D."/>
            <person name="Rychlik I."/>
        </authorList>
    </citation>
    <scope>NUCLEOTIDE SEQUENCE</scope>
    <source>
        <strain evidence="4">An582</strain>
    </source>
</reference>
<dbReference type="RefSeq" id="WP_204906170.1">
    <property type="nucleotide sequence ID" value="NZ_JACJKS010000006.1"/>
</dbReference>
<keyword evidence="1" id="KW-0677">Repeat</keyword>
<sequence length="1549" mass="179343">MKSVFISSTFKDMQAERDLLHEKIFPRLRRMAAEYGEDVQELDLRWGVDTADMTEEESGHMVLKVCIDAIDRCVPYIIVLLGERYGWIPGDEIVASANDMRVDAYYQPGMSITNLEIRYGALREKSDLEHCVFCMRGPSVIGEIDPEYRSIYESESEEHRRKLSDLKAAIRGMEDAVVLDYEAKWDRDRCKISGLDTFGEELYRILEQMIRREYKDFRETGWQERVLLEIKRTKEQYLSSYVERPVEEAGVCRNIQAAVFLQGSAGLSCNLVKVKGAAGTGKSALMAACAQRLEKAGYPVILYFAGNPGCQNPDLLKQMLICGLERITQSPHREDGMTLDERLSELDTEAKDRKVICFIDALDQLYEKEKEPELDFVRICPHLIFVVSSLDDFAYTVPVGKTIFPWLTEVRELTRSGQEQVMLRTAGRRGKKLDDVLMGDIAAKESSSNPLYLSSILQRFFMMDGKEFGEAERLAPGMDGIHCYMEKLLAGMPDRQEDMVLYLLKAAMDHFEAEYLYEVLCLITLSRSGLTETELSDLLRTEGKAFAQIRFQQLASYLYEAFVQKEDGKWTFRHRLFREALQRQMSAEEKERCMESFVQYAKENKAFLKQEGFYYVLEQKSRFGGEILEDSGGFEPDRLGGAVAELAERDPSYELYFLELADAYPTDAFAAFWQEKFGKYAYRKQTALFHIRMLRKLSGMKEISGAIRCRCLKKAADFYAGRKEYGQVRQCIRDMEQLLDKLPEAERELQTAVMYRIKATVSSLADQDMAGSMEYQKSALEHLERAELRRPEDEEICYQKARVKEDLYWDYADTEQKTRPEILESSLQDILRNKKDLDHSDLARQRIAVLGDLAVCYCDRAGGHFDERRSRSYADEALKLARELVKNYPAVNNMRMLVRILRQVAYAAGTDSRYPFDQEAYQYCKKMYESCGTLDAKEGYARQCWAAGLSAAVAQKPDVRKMYAEAIRLYGELAEECPEEPEYRRFFSKCKLEIMQFELESDGSRDVCEKILSEVRPVAETLLKTGPDRYIYDAFELLADASASLDRFSEMERDARIMADASSRLFEKKPAKWNRRRLFKSHVYQALGLYHNGKDPEPVLEAAYREYRELDEDAWAEQKVLAHLLYDMYIQVLLEKRATDRAAELYRERRALKAPDHPRSYAAMWRQAARSYYDRTVLQWEESAPSAGEVDWSLLSAALHEDQRKKKYLAGRVGDRIRKGDFTYLPQIIRNCFLAGEYELAADYLEKMEENGWSGGDGEEQRLLRVLCRFFLLEGESDPEKQKSLGKSVKEMRFYQELSGKAEKETDPFGSLVRSAADEAMLFAAEGKEKGELLGRLLKCVSFGTDADPLFGQARHRSRARMAELLKEKDFFADIPAEDMAALGRKLDEFVGNLGTAAGRMKIRINIADRLRASEQEEYRDMAGAYYRKTFYKEWNHPKQMTVEEMQMGMYAYEQMVCSGSILQDEWKEQYVAVLLEYYERTRDENVWEKILEDPEYLKRMKFQKQVQMRAVLRRHMSEAEKELFDRMLEEKGREELAAVERELAEEVK</sequence>
<feature type="domain" description="DUF4062" evidence="3">
    <location>
        <begin position="4"/>
        <end position="117"/>
    </location>
</feature>
<dbReference type="CDD" id="cd01983">
    <property type="entry name" value="SIMIBI"/>
    <property type="match status" value="1"/>
</dbReference>
<reference evidence="4" key="1">
    <citation type="submission" date="2020-08" db="EMBL/GenBank/DDBJ databases">
        <authorList>
            <person name="Cejkova D."/>
            <person name="Kubasova T."/>
            <person name="Jahodarova E."/>
            <person name="Rychlik I."/>
        </authorList>
    </citation>
    <scope>NUCLEOTIDE SEQUENCE</scope>
    <source>
        <strain evidence="4">An582</strain>
    </source>
</reference>
<evidence type="ECO:0000256" key="1">
    <source>
        <dbReference type="ARBA" id="ARBA00022737"/>
    </source>
</evidence>
<evidence type="ECO:0000313" key="5">
    <source>
        <dbReference type="Proteomes" id="UP000705508"/>
    </source>
</evidence>
<evidence type="ECO:0000259" key="3">
    <source>
        <dbReference type="Pfam" id="PF13271"/>
    </source>
</evidence>
<dbReference type="Gene3D" id="3.40.50.300">
    <property type="entry name" value="P-loop containing nucleotide triphosphate hydrolases"/>
    <property type="match status" value="1"/>
</dbReference>
<keyword evidence="2" id="KW-0175">Coiled coil</keyword>
<name>A0A938X9V3_9CLOT</name>
<feature type="coiled-coil region" evidence="2">
    <location>
        <begin position="149"/>
        <end position="176"/>
    </location>
</feature>
<dbReference type="InterPro" id="IPR027417">
    <property type="entry name" value="P-loop_NTPase"/>
</dbReference>
<evidence type="ECO:0000313" key="4">
    <source>
        <dbReference type="EMBL" id="MBM6948135.1"/>
    </source>
</evidence>
<dbReference type="PANTHER" id="PTHR19860:SF40">
    <property type="entry name" value="WD40 REPEAT-CONTAINING PROTEIN"/>
    <property type="match status" value="1"/>
</dbReference>
<evidence type="ECO:0000256" key="2">
    <source>
        <dbReference type="SAM" id="Coils"/>
    </source>
</evidence>
<accession>A0A938X9V3</accession>
<gene>
    <name evidence="4" type="ORF">H6A20_05625</name>
</gene>
<proteinExistence type="predicted"/>
<comment type="caution">
    <text evidence="4">The sequence shown here is derived from an EMBL/GenBank/DDBJ whole genome shotgun (WGS) entry which is preliminary data.</text>
</comment>
<dbReference type="PANTHER" id="PTHR19860">
    <property type="entry name" value="DDB1- AND CUL4-ASSOCIATED FACTOR 12-RELATED"/>
    <property type="match status" value="1"/>
</dbReference>
<dbReference type="SUPFAM" id="SSF52540">
    <property type="entry name" value="P-loop containing nucleoside triphosphate hydrolases"/>
    <property type="match status" value="1"/>
</dbReference>
<protein>
    <submittedName>
        <fullName evidence="4">DUF4062 domain-containing protein</fullName>
    </submittedName>
</protein>
<dbReference type="InterPro" id="IPR051191">
    <property type="entry name" value="DCAF12"/>
</dbReference>